<accession>D5C5H1</accession>
<dbReference type="AlphaFoldDB" id="D5C5H1"/>
<dbReference type="OrthoDB" id="3078287at2"/>
<geneLocation type="plasmid" evidence="1 2">
    <name>pNHAL01</name>
</geneLocation>
<dbReference type="HOGENOM" id="CLU_1426636_0_0_6"/>
<keyword evidence="2" id="KW-1185">Reference proteome</keyword>
<protein>
    <submittedName>
        <fullName evidence="1">Uncharacterized protein</fullName>
    </submittedName>
</protein>
<evidence type="ECO:0000313" key="1">
    <source>
        <dbReference type="EMBL" id="ADE17025.1"/>
    </source>
</evidence>
<proteinExistence type="predicted"/>
<dbReference type="RefSeq" id="WP_013028127.1">
    <property type="nucleotide sequence ID" value="NC_013958.1"/>
</dbReference>
<dbReference type="KEGG" id="nhl:Nhal_4017"/>
<organism evidence="1 2">
    <name type="scientific">Nitrosococcus halophilus (strain Nc4)</name>
    <dbReference type="NCBI Taxonomy" id="472759"/>
    <lineage>
        <taxon>Bacteria</taxon>
        <taxon>Pseudomonadati</taxon>
        <taxon>Pseudomonadota</taxon>
        <taxon>Gammaproteobacteria</taxon>
        <taxon>Chromatiales</taxon>
        <taxon>Chromatiaceae</taxon>
        <taxon>Nitrosococcus</taxon>
    </lineage>
</organism>
<dbReference type="Proteomes" id="UP000001844">
    <property type="component" value="Plasmid pNHAL01"/>
</dbReference>
<dbReference type="EMBL" id="CP001799">
    <property type="protein sequence ID" value="ADE17025.1"/>
    <property type="molecule type" value="Genomic_DNA"/>
</dbReference>
<keyword evidence="1" id="KW-0614">Plasmid</keyword>
<evidence type="ECO:0000313" key="2">
    <source>
        <dbReference type="Proteomes" id="UP000001844"/>
    </source>
</evidence>
<gene>
    <name evidence="1" type="ORF">Nhal_4017</name>
</gene>
<reference evidence="1 2" key="1">
    <citation type="submission" date="2009-10" db="EMBL/GenBank/DDBJ databases">
        <title>Complete genome sequence of Nitrosococcus halophilus Nc4, a salt-adapted, aerobic obligate ammonia-oxidizing sulfur purple bacterium.</title>
        <authorList>
            <consortium name="US DOE Joint Genome Institute"/>
            <person name="Campbell M.A."/>
            <person name="Malfatti S.A."/>
            <person name="Chain P.S.G."/>
            <person name="Heidelberg J.F."/>
            <person name="Ward N.L."/>
            <person name="Ward B.B."/>
            <person name="Klotz M.G."/>
        </authorList>
    </citation>
    <scope>NUCLEOTIDE SEQUENCE [LARGE SCALE GENOMIC DNA]</scope>
    <source>
        <strain evidence="2">Nc4</strain>
        <plasmid evidence="2">Plasmid pNHAL01</plasmid>
    </source>
</reference>
<name>D5C5H1_NITHN</name>
<dbReference type="eggNOG" id="ENOG5033AE3">
    <property type="taxonomic scope" value="Bacteria"/>
</dbReference>
<sequence>MEFTLFYRGELKSNGSPNEKHRIRRALHPQLKYLWELEPLNAYKDWVSCSKKPARSDEKKLCLLEKVGNFTFAPLVSSKIFLATELIITLLRPEQPGNIIIQSGDIDNRLKTLFDALCVPAQENQLPTGKVQEADENPIFCLLEDDRLITSVQVKTDRLLESGSNSKEVVLLIHARTKVTKHVMNNVHFI</sequence>